<dbReference type="AlphaFoldDB" id="A0A645J2P6"/>
<sequence>MHPGLDAALVDAVHRAGRTFAVWTVDNPFRARQLMHCGVDAITSNRAAHLRDRFS</sequence>
<dbReference type="SUPFAM" id="SSF51695">
    <property type="entry name" value="PLC-like phosphodiesterases"/>
    <property type="match status" value="1"/>
</dbReference>
<dbReference type="GO" id="GO:0006629">
    <property type="term" value="P:lipid metabolic process"/>
    <property type="evidence" value="ECO:0007669"/>
    <property type="project" value="InterPro"/>
</dbReference>
<evidence type="ECO:0000259" key="1">
    <source>
        <dbReference type="Pfam" id="PF03009"/>
    </source>
</evidence>
<comment type="caution">
    <text evidence="2">The sequence shown here is derived from an EMBL/GenBank/DDBJ whole genome shotgun (WGS) entry which is preliminary data.</text>
</comment>
<feature type="domain" description="GP-PDE" evidence="1">
    <location>
        <begin position="8"/>
        <end position="47"/>
    </location>
</feature>
<dbReference type="EMBL" id="VSSQ01121155">
    <property type="protein sequence ID" value="MPN53723.1"/>
    <property type="molecule type" value="Genomic_DNA"/>
</dbReference>
<name>A0A645J2P6_9ZZZZ</name>
<accession>A0A645J2P6</accession>
<evidence type="ECO:0000313" key="2">
    <source>
        <dbReference type="EMBL" id="MPN53723.1"/>
    </source>
</evidence>
<dbReference type="GO" id="GO:0008081">
    <property type="term" value="F:phosphoric diester hydrolase activity"/>
    <property type="evidence" value="ECO:0007669"/>
    <property type="project" value="InterPro"/>
</dbReference>
<gene>
    <name evidence="2" type="ORF">SDC9_201389</name>
</gene>
<dbReference type="Pfam" id="PF03009">
    <property type="entry name" value="GDPD"/>
    <property type="match status" value="1"/>
</dbReference>
<protein>
    <recommendedName>
        <fullName evidence="1">GP-PDE domain-containing protein</fullName>
    </recommendedName>
</protein>
<dbReference type="InterPro" id="IPR030395">
    <property type="entry name" value="GP_PDE_dom"/>
</dbReference>
<proteinExistence type="predicted"/>
<dbReference type="InterPro" id="IPR017946">
    <property type="entry name" value="PLC-like_Pdiesterase_TIM-brl"/>
</dbReference>
<dbReference type="Gene3D" id="3.20.20.190">
    <property type="entry name" value="Phosphatidylinositol (PI) phosphodiesterase"/>
    <property type="match status" value="1"/>
</dbReference>
<reference evidence="2" key="1">
    <citation type="submission" date="2019-08" db="EMBL/GenBank/DDBJ databases">
        <authorList>
            <person name="Kucharzyk K."/>
            <person name="Murdoch R.W."/>
            <person name="Higgins S."/>
            <person name="Loffler F."/>
        </authorList>
    </citation>
    <scope>NUCLEOTIDE SEQUENCE</scope>
</reference>
<organism evidence="2">
    <name type="scientific">bioreactor metagenome</name>
    <dbReference type="NCBI Taxonomy" id="1076179"/>
    <lineage>
        <taxon>unclassified sequences</taxon>
        <taxon>metagenomes</taxon>
        <taxon>ecological metagenomes</taxon>
    </lineage>
</organism>